<feature type="compositionally biased region" description="Acidic residues" evidence="1">
    <location>
        <begin position="797"/>
        <end position="806"/>
    </location>
</feature>
<feature type="compositionally biased region" description="Basic residues" evidence="1">
    <location>
        <begin position="185"/>
        <end position="195"/>
    </location>
</feature>
<feature type="region of interest" description="Disordered" evidence="1">
    <location>
        <begin position="495"/>
        <end position="539"/>
    </location>
</feature>
<feature type="compositionally biased region" description="Polar residues" evidence="1">
    <location>
        <begin position="734"/>
        <end position="753"/>
    </location>
</feature>
<organism evidence="2 3">
    <name type="scientific">Delitschia confertaspora ATCC 74209</name>
    <dbReference type="NCBI Taxonomy" id="1513339"/>
    <lineage>
        <taxon>Eukaryota</taxon>
        <taxon>Fungi</taxon>
        <taxon>Dikarya</taxon>
        <taxon>Ascomycota</taxon>
        <taxon>Pezizomycotina</taxon>
        <taxon>Dothideomycetes</taxon>
        <taxon>Pleosporomycetidae</taxon>
        <taxon>Pleosporales</taxon>
        <taxon>Delitschiaceae</taxon>
        <taxon>Delitschia</taxon>
    </lineage>
</organism>
<feature type="region of interest" description="Disordered" evidence="1">
    <location>
        <begin position="289"/>
        <end position="324"/>
    </location>
</feature>
<feature type="region of interest" description="Disordered" evidence="1">
    <location>
        <begin position="120"/>
        <end position="212"/>
    </location>
</feature>
<dbReference type="EMBL" id="ML994404">
    <property type="protein sequence ID" value="KAF2196379.1"/>
    <property type="molecule type" value="Genomic_DNA"/>
</dbReference>
<dbReference type="OrthoDB" id="5369448at2759"/>
<feature type="compositionally biased region" description="Basic and acidic residues" evidence="1">
    <location>
        <begin position="298"/>
        <end position="307"/>
    </location>
</feature>
<feature type="compositionally biased region" description="Low complexity" evidence="1">
    <location>
        <begin position="759"/>
        <end position="771"/>
    </location>
</feature>
<feature type="compositionally biased region" description="Pro residues" evidence="1">
    <location>
        <begin position="902"/>
        <end position="911"/>
    </location>
</feature>
<keyword evidence="3" id="KW-1185">Reference proteome</keyword>
<feature type="compositionally biased region" description="Low complexity" evidence="1">
    <location>
        <begin position="653"/>
        <end position="668"/>
    </location>
</feature>
<evidence type="ECO:0000313" key="3">
    <source>
        <dbReference type="Proteomes" id="UP000799536"/>
    </source>
</evidence>
<feature type="compositionally biased region" description="Polar residues" evidence="1">
    <location>
        <begin position="309"/>
        <end position="320"/>
    </location>
</feature>
<comment type="caution">
    <text evidence="2">The sequence shown here is derived from an EMBL/GenBank/DDBJ whole genome shotgun (WGS) entry which is preliminary data.</text>
</comment>
<reference evidence="2" key="1">
    <citation type="journal article" date="2020" name="Stud. Mycol.">
        <title>101 Dothideomycetes genomes: a test case for predicting lifestyles and emergence of pathogens.</title>
        <authorList>
            <person name="Haridas S."/>
            <person name="Albert R."/>
            <person name="Binder M."/>
            <person name="Bloem J."/>
            <person name="Labutti K."/>
            <person name="Salamov A."/>
            <person name="Andreopoulos B."/>
            <person name="Baker S."/>
            <person name="Barry K."/>
            <person name="Bills G."/>
            <person name="Bluhm B."/>
            <person name="Cannon C."/>
            <person name="Castanera R."/>
            <person name="Culley D."/>
            <person name="Daum C."/>
            <person name="Ezra D."/>
            <person name="Gonzalez J."/>
            <person name="Henrissat B."/>
            <person name="Kuo A."/>
            <person name="Liang C."/>
            <person name="Lipzen A."/>
            <person name="Lutzoni F."/>
            <person name="Magnuson J."/>
            <person name="Mondo S."/>
            <person name="Nolan M."/>
            <person name="Ohm R."/>
            <person name="Pangilinan J."/>
            <person name="Park H.-J."/>
            <person name="Ramirez L."/>
            <person name="Alfaro M."/>
            <person name="Sun H."/>
            <person name="Tritt A."/>
            <person name="Yoshinaga Y."/>
            <person name="Zwiers L.-H."/>
            <person name="Turgeon B."/>
            <person name="Goodwin S."/>
            <person name="Spatafora J."/>
            <person name="Crous P."/>
            <person name="Grigoriev I."/>
        </authorList>
    </citation>
    <scope>NUCLEOTIDE SEQUENCE</scope>
    <source>
        <strain evidence="2">ATCC 74209</strain>
    </source>
</reference>
<dbReference type="AlphaFoldDB" id="A0A9P4JDN2"/>
<protein>
    <recommendedName>
        <fullName evidence="4">Pathway-specific nitrogen regulator</fullName>
    </recommendedName>
</protein>
<feature type="compositionally biased region" description="Low complexity" evidence="1">
    <location>
        <begin position="708"/>
        <end position="726"/>
    </location>
</feature>
<feature type="compositionally biased region" description="Basic and acidic residues" evidence="1">
    <location>
        <begin position="10"/>
        <end position="27"/>
    </location>
</feature>
<evidence type="ECO:0000256" key="1">
    <source>
        <dbReference type="SAM" id="MobiDB-lite"/>
    </source>
</evidence>
<sequence>MTTIETFLPQDDHLYTCNENPEHRPEADTTDDDQSFISDMSLPEADEPMASIEQEHDHEEEESGGEPEPYNSTYTSRPSTFSSRALRRASGVTTTSLISSLPSELSVAFKPVLALTDDADARYTPRKERPPFRNPSSVRAMQMASPPPFTSFERDRLKGQYKLGTPSRSGRSETSGSVSRSQRQGSHRLGSHHGSHRESLALVQQSPRPAPASQQHYPLVLLHVTILPLQMPYDAEMMTKIAPEWLMENYRLLEEKLKDVVLIQRGLLIPHPKDEYELLKCGHFVGTEYSDEEDSDDDVRSVTDDGTGRQSRMSGGTVTGENVREEDGSFCHDCHRHLKKPGKGVGLGNKRWDIKIFAANGLMRAGAWAAAWSEMERVDVEILPWIPEEVRKALEKRNEEEEQKQVVQQQKAVEDAELKRKISMEIKRKVEEDRKRLKELDNETNEKKRLEEILAQKIEEAKEDLRIEIQAQSQVEFEAATEKLRQLEDELRKAQAKPLAELSPSPPPKLARAASGRCSNRTQSRGRSRPSSIPRTGRKNEIPLSTLLKNYILLLAKDPRNIALAVLSAFVAFLAMRVSRPSSGQLPVPSRSRILAEPHLVAPDSPFIVTMTATATETAVLTATTTMTQVQRVTRTATHTATIKETVRERPSSVRVASMASIRSSSASHKPQNSAAVDPVEEQPSVSVVAESVPKSFPVAVVVSSVSPASEVPVSSPSAPESSPSPIAEDATAQELSSTSVAIEEATTSSQDIPSLAASSTSEDSVVSVSTPEPPESRVGANAVLEEPSSETTVTEDIQEPAEEDPTPSAVFPIPGASIESSPSPEQSKTSAALNDAPEGPSEFTVSDEVPELPQKAPTSSVASPLVPELSIISDLPTPPSEETPASKLEHPDSVLQTSQLPSPPPSPPQSSPESVFSYPVS</sequence>
<evidence type="ECO:0008006" key="4">
    <source>
        <dbReference type="Google" id="ProtNLM"/>
    </source>
</evidence>
<accession>A0A9P4JDN2</accession>
<feature type="region of interest" description="Disordered" evidence="1">
    <location>
        <begin position="1"/>
        <end position="88"/>
    </location>
</feature>
<proteinExistence type="predicted"/>
<feature type="compositionally biased region" description="Basic and acidic residues" evidence="1">
    <location>
        <begin position="120"/>
        <end position="131"/>
    </location>
</feature>
<feature type="region of interest" description="Disordered" evidence="1">
    <location>
        <begin position="708"/>
        <end position="922"/>
    </location>
</feature>
<feature type="compositionally biased region" description="Polar residues" evidence="1">
    <location>
        <begin position="819"/>
        <end position="833"/>
    </location>
</feature>
<evidence type="ECO:0000313" key="2">
    <source>
        <dbReference type="EMBL" id="KAF2196379.1"/>
    </source>
</evidence>
<feature type="compositionally biased region" description="Polar residues" evidence="1">
    <location>
        <begin position="70"/>
        <end position="83"/>
    </location>
</feature>
<name>A0A9P4JDN2_9PLEO</name>
<feature type="region of interest" description="Disordered" evidence="1">
    <location>
        <begin position="646"/>
        <end position="679"/>
    </location>
</feature>
<dbReference type="Proteomes" id="UP000799536">
    <property type="component" value="Unassembled WGS sequence"/>
</dbReference>
<feature type="compositionally biased region" description="Low complexity" evidence="1">
    <location>
        <begin position="175"/>
        <end position="184"/>
    </location>
</feature>
<gene>
    <name evidence="2" type="ORF">GQ43DRAFT_445169</name>
</gene>